<name>A0A2C6MDS2_9FIRM</name>
<evidence type="ECO:0000313" key="2">
    <source>
        <dbReference type="EMBL" id="PHJ37724.1"/>
    </source>
</evidence>
<accession>A0A2C6MDS2</accession>
<dbReference type="PANTHER" id="PTHR30050:SF4">
    <property type="entry name" value="ATP-BINDING PROTEIN RV3427C IN INSERTION SEQUENCE-RELATED"/>
    <property type="match status" value="1"/>
</dbReference>
<dbReference type="CDD" id="cd00009">
    <property type="entry name" value="AAA"/>
    <property type="match status" value="1"/>
</dbReference>
<dbReference type="InterPro" id="IPR002611">
    <property type="entry name" value="IstB_ATP-bd"/>
</dbReference>
<sequence length="277" mass="31743">MDFFDPETVLTNLKNSNRSAGNGTQSIKKAECKKCNDRGIYMEGEFAVPCACVKRKLLEIKFKNCQIPKAMFNHSFTNFNFKYYSSVIKEPLSKRTYLEIAQKTYQYAQEFARDFVKGAAREGLLIQGQVGSGKTFLACCIANYVLQHSDQAVLFVVVPDLLEKIKASYSHASQYTEYSLVESACEVPLLIMDDLGAHSYTEWTRNKIYNIINYRLNHELPTIITTNLFLAGDLTELIGERTVSRIEQMCRPLWLERERDIREVLREEKAGQNSGLR</sequence>
<gene>
    <name evidence="2" type="ORF">P378_14265</name>
</gene>
<dbReference type="OrthoDB" id="9776217at2"/>
<dbReference type="SUPFAM" id="SSF52540">
    <property type="entry name" value="P-loop containing nucleoside triphosphate hydrolases"/>
    <property type="match status" value="1"/>
</dbReference>
<dbReference type="RefSeq" id="WP_099083511.1">
    <property type="nucleotide sequence ID" value="NZ_AWQQ01000086.1"/>
</dbReference>
<dbReference type="InterPro" id="IPR027417">
    <property type="entry name" value="P-loop_NTPase"/>
</dbReference>
<keyword evidence="3" id="KW-1185">Reference proteome</keyword>
<dbReference type="PANTHER" id="PTHR30050">
    <property type="entry name" value="CHROMOSOMAL REPLICATION INITIATOR PROTEIN DNAA"/>
    <property type="match status" value="1"/>
</dbReference>
<dbReference type="GO" id="GO:0005524">
    <property type="term" value="F:ATP binding"/>
    <property type="evidence" value="ECO:0007669"/>
    <property type="project" value="InterPro"/>
</dbReference>
<comment type="caution">
    <text evidence="2">The sequence shown here is derived from an EMBL/GenBank/DDBJ whole genome shotgun (WGS) entry which is preliminary data.</text>
</comment>
<protein>
    <submittedName>
        <fullName evidence="2">DNA replication protein</fullName>
    </submittedName>
</protein>
<evidence type="ECO:0000259" key="1">
    <source>
        <dbReference type="SMART" id="SM00382"/>
    </source>
</evidence>
<dbReference type="Pfam" id="PF01695">
    <property type="entry name" value="IstB_IS21"/>
    <property type="match status" value="1"/>
</dbReference>
<dbReference type="Proteomes" id="UP000222564">
    <property type="component" value="Unassembled WGS sequence"/>
</dbReference>
<dbReference type="Gene3D" id="3.40.50.300">
    <property type="entry name" value="P-loop containing nucleotide triphosphate hydrolases"/>
    <property type="match status" value="1"/>
</dbReference>
<organism evidence="2 3">
    <name type="scientific">Desulforamulus profundi</name>
    <dbReference type="NCBI Taxonomy" id="1383067"/>
    <lineage>
        <taxon>Bacteria</taxon>
        <taxon>Bacillati</taxon>
        <taxon>Bacillota</taxon>
        <taxon>Clostridia</taxon>
        <taxon>Eubacteriales</taxon>
        <taxon>Peptococcaceae</taxon>
        <taxon>Desulforamulus</taxon>
    </lineage>
</organism>
<dbReference type="SMART" id="SM00382">
    <property type="entry name" value="AAA"/>
    <property type="match status" value="1"/>
</dbReference>
<evidence type="ECO:0000313" key="3">
    <source>
        <dbReference type="Proteomes" id="UP000222564"/>
    </source>
</evidence>
<dbReference type="InterPro" id="IPR003593">
    <property type="entry name" value="AAA+_ATPase"/>
</dbReference>
<dbReference type="EMBL" id="AWQQ01000086">
    <property type="protein sequence ID" value="PHJ37724.1"/>
    <property type="molecule type" value="Genomic_DNA"/>
</dbReference>
<dbReference type="AlphaFoldDB" id="A0A2C6MDS2"/>
<proteinExistence type="predicted"/>
<feature type="domain" description="AAA+ ATPase" evidence="1">
    <location>
        <begin position="120"/>
        <end position="253"/>
    </location>
</feature>
<dbReference type="GO" id="GO:0006260">
    <property type="term" value="P:DNA replication"/>
    <property type="evidence" value="ECO:0007669"/>
    <property type="project" value="TreeGrafter"/>
</dbReference>
<reference evidence="2 3" key="1">
    <citation type="submission" date="2013-09" db="EMBL/GenBank/DDBJ databases">
        <title>Biodegradation of hydrocarbons in the deep terrestrial subsurface : characterization of a microbial consortium composed of two Desulfotomaculum species originating from a deep geological formation.</title>
        <authorList>
            <person name="Aullo T."/>
            <person name="Berlendis S."/>
            <person name="Lascourreges J.-F."/>
            <person name="Dessort D."/>
            <person name="Saint-Laurent S."/>
            <person name="Schraauwers B."/>
            <person name="Mas J."/>
            <person name="Magot M."/>
            <person name="Ranchou-Peyruse A."/>
        </authorList>
    </citation>
    <scope>NUCLEOTIDE SEQUENCE [LARGE SCALE GENOMIC DNA]</scope>
    <source>
        <strain evidence="2 3">Bs107</strain>
    </source>
</reference>